<keyword evidence="3" id="KW-1185">Reference proteome</keyword>
<reference evidence="2" key="1">
    <citation type="journal article" date="2022" name="bioRxiv">
        <title>Thiovibrio frasassiensisgen. nov., sp. nov., an autotrophic, elemental sulfur disproportionating bacterium isolated from sulfidic karst sediment, and proposal of Thiovibrionaceae fam. nov.</title>
        <authorList>
            <person name="Aronson H."/>
            <person name="Thomas C."/>
            <person name="Bhattacharyya M."/>
            <person name="Eckstein S."/>
            <person name="Jensen S."/>
            <person name="Barco R."/>
            <person name="Macalady J."/>
            <person name="Amend J."/>
        </authorList>
    </citation>
    <scope>NUCLEOTIDE SEQUENCE</scope>
    <source>
        <strain evidence="2">RS19-109</strain>
    </source>
</reference>
<gene>
    <name evidence="2" type="ORF">OLX77_06510</name>
</gene>
<dbReference type="Pfam" id="PF04143">
    <property type="entry name" value="Sulf_transp"/>
    <property type="match status" value="1"/>
</dbReference>
<dbReference type="Proteomes" id="UP001154240">
    <property type="component" value="Unassembled WGS sequence"/>
</dbReference>
<comment type="caution">
    <text evidence="2">The sequence shown here is derived from an EMBL/GenBank/DDBJ whole genome shotgun (WGS) entry which is preliminary data.</text>
</comment>
<organism evidence="2 3">
    <name type="scientific">Thiovibrio frasassiensis</name>
    <dbReference type="NCBI Taxonomy" id="2984131"/>
    <lineage>
        <taxon>Bacteria</taxon>
        <taxon>Pseudomonadati</taxon>
        <taxon>Thermodesulfobacteriota</taxon>
        <taxon>Desulfobulbia</taxon>
        <taxon>Desulfobulbales</taxon>
        <taxon>Thiovibrionaceae</taxon>
        <taxon>Thiovibrio</taxon>
    </lineage>
</organism>
<keyword evidence="1" id="KW-0472">Membrane</keyword>
<keyword evidence="1" id="KW-1133">Transmembrane helix</keyword>
<accession>A0A9X4RM50</accession>
<keyword evidence="1" id="KW-0812">Transmembrane</keyword>
<name>A0A9X4RM50_9BACT</name>
<feature type="transmembrane region" description="Helical" evidence="1">
    <location>
        <begin position="150"/>
        <end position="171"/>
    </location>
</feature>
<evidence type="ECO:0000313" key="2">
    <source>
        <dbReference type="EMBL" id="MDG4475808.1"/>
    </source>
</evidence>
<dbReference type="RefSeq" id="WP_307632782.1">
    <property type="nucleotide sequence ID" value="NZ_JAPHEH010000001.1"/>
</dbReference>
<dbReference type="AlphaFoldDB" id="A0A9X4RM50"/>
<evidence type="ECO:0000313" key="3">
    <source>
        <dbReference type="Proteomes" id="UP001154240"/>
    </source>
</evidence>
<proteinExistence type="predicted"/>
<feature type="transmembrane region" description="Helical" evidence="1">
    <location>
        <begin position="107"/>
        <end position="130"/>
    </location>
</feature>
<sequence length="176" mass="18880">MSIDQWLGLVTGIVFGFLLQKGRVLRFDKQIGALLFQDMTIFKFMLSAVLVGMVGILLLSDLGIITLSHKPMNLGAVVLGGALFGGGWAIMGFCPGTSIGALGEGRWHAIFAVVGMIVGAAVYAELFPFFKATVLAWQDFGKIGLPEALGVSQWLIVLLFGGGVIALFRWFEKKGL</sequence>
<feature type="transmembrane region" description="Helical" evidence="1">
    <location>
        <begin position="74"/>
        <end position="95"/>
    </location>
</feature>
<reference evidence="2" key="2">
    <citation type="submission" date="2022-10" db="EMBL/GenBank/DDBJ databases">
        <authorList>
            <person name="Aronson H.S."/>
        </authorList>
    </citation>
    <scope>NUCLEOTIDE SEQUENCE</scope>
    <source>
        <strain evidence="2">RS19-109</strain>
    </source>
</reference>
<dbReference type="EMBL" id="JAPHEH010000001">
    <property type="protein sequence ID" value="MDG4475808.1"/>
    <property type="molecule type" value="Genomic_DNA"/>
</dbReference>
<feature type="transmembrane region" description="Helical" evidence="1">
    <location>
        <begin position="44"/>
        <end position="68"/>
    </location>
</feature>
<feature type="transmembrane region" description="Helical" evidence="1">
    <location>
        <begin position="6"/>
        <end position="24"/>
    </location>
</feature>
<protein>
    <submittedName>
        <fullName evidence="2">YeeE/YedE family protein</fullName>
    </submittedName>
</protein>
<dbReference type="InterPro" id="IPR007272">
    <property type="entry name" value="Sulf_transp_TsuA/YedE"/>
</dbReference>
<evidence type="ECO:0000256" key="1">
    <source>
        <dbReference type="SAM" id="Phobius"/>
    </source>
</evidence>